<accession>A0A1I5SL90</accession>
<gene>
    <name evidence="2" type="ORF">SAMN04515668_0088</name>
</gene>
<dbReference type="InterPro" id="IPR007433">
    <property type="entry name" value="DUF481"/>
</dbReference>
<sequence length="277" mass="30007">MLVGTRTVGHAQTVPDSTSRSAAAVPADTAAAPVVAPTAGAAGSVPATEFETYNASGRGLRYTAALTGLYTTGTVERVFFTTSHTANFAFRGGRWRLPVGANFSYGRQDARLREREGLLLLTPSYQRGRFRGYALSEAGFSNLRAIERRLVHGLGAGYDLYTDSLRNEINVSYLLLYEDTRYLTDLHRQVLRHSARVKSKFTWGVVAFNALVFYQPSVRAPTTDYRINGTASLAVSLTQRLAFTTAYTYSYESISVAGRSPANGNLSAGLAYATGGK</sequence>
<feature type="region of interest" description="Disordered" evidence="1">
    <location>
        <begin position="1"/>
        <end position="22"/>
    </location>
</feature>
<name>A0A1I5SL90_HYMAR</name>
<evidence type="ECO:0000313" key="2">
    <source>
        <dbReference type="EMBL" id="SFP71096.1"/>
    </source>
</evidence>
<protein>
    <recommendedName>
        <fullName evidence="4">DUF481 domain-containing protein</fullName>
    </recommendedName>
</protein>
<reference evidence="3" key="1">
    <citation type="submission" date="2016-10" db="EMBL/GenBank/DDBJ databases">
        <authorList>
            <person name="Varghese N."/>
            <person name="Submissions S."/>
        </authorList>
    </citation>
    <scope>NUCLEOTIDE SEQUENCE [LARGE SCALE GENOMIC DNA]</scope>
    <source>
        <strain evidence="3">OR362-8,ATCC BAA-1266,JCM 13504</strain>
    </source>
</reference>
<evidence type="ECO:0008006" key="4">
    <source>
        <dbReference type="Google" id="ProtNLM"/>
    </source>
</evidence>
<evidence type="ECO:0000256" key="1">
    <source>
        <dbReference type="SAM" id="MobiDB-lite"/>
    </source>
</evidence>
<proteinExistence type="predicted"/>
<evidence type="ECO:0000313" key="3">
    <source>
        <dbReference type="Proteomes" id="UP000199029"/>
    </source>
</evidence>
<keyword evidence="3" id="KW-1185">Reference proteome</keyword>
<dbReference type="EMBL" id="FOXS01000001">
    <property type="protein sequence ID" value="SFP71096.1"/>
    <property type="molecule type" value="Genomic_DNA"/>
</dbReference>
<dbReference type="Proteomes" id="UP000199029">
    <property type="component" value="Unassembled WGS sequence"/>
</dbReference>
<dbReference type="Pfam" id="PF04338">
    <property type="entry name" value="DUF481"/>
    <property type="match status" value="1"/>
</dbReference>
<organism evidence="2 3">
    <name type="scientific">Hymenobacter arizonensis</name>
    <name type="common">Siccationidurans arizonensis</name>
    <dbReference type="NCBI Taxonomy" id="1227077"/>
    <lineage>
        <taxon>Bacteria</taxon>
        <taxon>Pseudomonadati</taxon>
        <taxon>Bacteroidota</taxon>
        <taxon>Cytophagia</taxon>
        <taxon>Cytophagales</taxon>
        <taxon>Hymenobacteraceae</taxon>
        <taxon>Hymenobacter</taxon>
    </lineage>
</organism>
<dbReference type="AlphaFoldDB" id="A0A1I5SL90"/>